<keyword evidence="1" id="KW-0812">Transmembrane</keyword>
<gene>
    <name evidence="2" type="ORF">SAMN05444169_0679</name>
</gene>
<dbReference type="EMBL" id="LT670818">
    <property type="protein sequence ID" value="SHG12723.1"/>
    <property type="molecule type" value="Genomic_DNA"/>
</dbReference>
<keyword evidence="1" id="KW-0472">Membrane</keyword>
<dbReference type="OrthoDB" id="8251974at2"/>
<feature type="transmembrane region" description="Helical" evidence="1">
    <location>
        <begin position="6"/>
        <end position="31"/>
    </location>
</feature>
<sequence>MTSQKLIILITSLTGGAIGLFAPVGVVKWLLQSEPEDAGILTVFFLPVWCLLVVLGLLIGRWLGLFATGGGRVPQR</sequence>
<protein>
    <submittedName>
        <fullName evidence="2">Uncharacterized protein</fullName>
    </submittedName>
</protein>
<keyword evidence="1" id="KW-1133">Transmembrane helix</keyword>
<proteinExistence type="predicted"/>
<dbReference type="Proteomes" id="UP000190675">
    <property type="component" value="Chromosome I"/>
</dbReference>
<name>A0A1M5H9Y0_9BRAD</name>
<evidence type="ECO:0000313" key="3">
    <source>
        <dbReference type="Proteomes" id="UP000190675"/>
    </source>
</evidence>
<evidence type="ECO:0000313" key="2">
    <source>
        <dbReference type="EMBL" id="SHG12723.1"/>
    </source>
</evidence>
<feature type="transmembrane region" description="Helical" evidence="1">
    <location>
        <begin position="38"/>
        <end position="59"/>
    </location>
</feature>
<reference evidence="2 3" key="1">
    <citation type="submission" date="2016-11" db="EMBL/GenBank/DDBJ databases">
        <authorList>
            <person name="Jaros S."/>
            <person name="Januszkiewicz K."/>
            <person name="Wedrychowicz H."/>
        </authorList>
    </citation>
    <scope>NUCLEOTIDE SEQUENCE [LARGE SCALE GENOMIC DNA]</scope>
    <source>
        <strain evidence="2 3">GAS242</strain>
    </source>
</reference>
<organism evidence="2 3">
    <name type="scientific">Bradyrhizobium erythrophlei</name>
    <dbReference type="NCBI Taxonomy" id="1437360"/>
    <lineage>
        <taxon>Bacteria</taxon>
        <taxon>Pseudomonadati</taxon>
        <taxon>Pseudomonadota</taxon>
        <taxon>Alphaproteobacteria</taxon>
        <taxon>Hyphomicrobiales</taxon>
        <taxon>Nitrobacteraceae</taxon>
        <taxon>Bradyrhizobium</taxon>
    </lineage>
</organism>
<dbReference type="AlphaFoldDB" id="A0A1M5H9Y0"/>
<evidence type="ECO:0000256" key="1">
    <source>
        <dbReference type="SAM" id="Phobius"/>
    </source>
</evidence>
<accession>A0A1M5H9Y0</accession>
<dbReference type="RefSeq" id="WP_079564652.1">
    <property type="nucleotide sequence ID" value="NZ_LT670818.1"/>
</dbReference>